<gene>
    <name evidence="3" type="ORF">KK083_12835</name>
</gene>
<sequence length="309" mass="36032">MKKIWNFLKKHVSEDFNGRYYAVIAVFLILSISLNYAFDFEDNELETMEGYPKFFAYVLFYSIPYFFSVYMYAVFKKRKDIFSRRDFWIKSLLAIAVLSLDSSVPFLDPLVSRIFHPEMYFWAYKVCINSVSFFTVFIPIFIFYWLHERKHDHVYGLSARKFDAKPYFTMLLIMLPLIIGASFHESFQRQYPMYKSTEAHVYMNVPEWVTVAGYEFAYGLDFITVEYLFRGFMVIGMMSILGRGAVVCMAVVYCFLHFGKPAGEAISSIAGGYILGVVAYETRSIWGGIIVHMGIAWIMELVAFLQKSV</sequence>
<feature type="domain" description="CAAX prenyl protease 2/Lysostaphin resistance protein A-like" evidence="2">
    <location>
        <begin position="223"/>
        <end position="297"/>
    </location>
</feature>
<accession>A0AAP2DK24</accession>
<keyword evidence="1" id="KW-0472">Membrane</keyword>
<feature type="transmembrane region" description="Helical" evidence="1">
    <location>
        <begin position="285"/>
        <end position="305"/>
    </location>
</feature>
<feature type="transmembrane region" description="Helical" evidence="1">
    <location>
        <begin position="54"/>
        <end position="75"/>
    </location>
</feature>
<dbReference type="GO" id="GO:0004175">
    <property type="term" value="F:endopeptidase activity"/>
    <property type="evidence" value="ECO:0007669"/>
    <property type="project" value="UniProtKB-ARBA"/>
</dbReference>
<dbReference type="AlphaFoldDB" id="A0AAP2DK24"/>
<feature type="transmembrane region" description="Helical" evidence="1">
    <location>
        <begin position="20"/>
        <end position="38"/>
    </location>
</feature>
<keyword evidence="1" id="KW-1133">Transmembrane helix</keyword>
<reference evidence="3 4" key="1">
    <citation type="submission" date="2021-05" db="EMBL/GenBank/DDBJ databases">
        <title>A Polyphasic approach of four new species of the genus Ohtaekwangia: Ohtaekwangia histidinii sp. nov., Ohtaekwangia cretensis sp. nov., Ohtaekwangia indiensis sp. nov., Ohtaekwangia reichenbachii sp. nov. from diverse environment.</title>
        <authorList>
            <person name="Octaviana S."/>
        </authorList>
    </citation>
    <scope>NUCLEOTIDE SEQUENCE [LARGE SCALE GENOMIC DNA]</scope>
    <source>
        <strain evidence="3 4">PWU4</strain>
    </source>
</reference>
<keyword evidence="4" id="KW-1185">Reference proteome</keyword>
<dbReference type="EMBL" id="JAHESF010000011">
    <property type="protein sequence ID" value="MBT1697770.1"/>
    <property type="molecule type" value="Genomic_DNA"/>
</dbReference>
<comment type="caution">
    <text evidence="3">The sequence shown here is derived from an EMBL/GenBank/DDBJ whole genome shotgun (WGS) entry which is preliminary data.</text>
</comment>
<proteinExistence type="predicted"/>
<keyword evidence="3" id="KW-0482">Metalloprotease</keyword>
<dbReference type="GO" id="GO:0008237">
    <property type="term" value="F:metallopeptidase activity"/>
    <property type="evidence" value="ECO:0007669"/>
    <property type="project" value="UniProtKB-KW"/>
</dbReference>
<dbReference type="Pfam" id="PF02517">
    <property type="entry name" value="Rce1-like"/>
    <property type="match status" value="1"/>
</dbReference>
<feature type="transmembrane region" description="Helical" evidence="1">
    <location>
        <begin position="119"/>
        <end position="146"/>
    </location>
</feature>
<evidence type="ECO:0000313" key="4">
    <source>
        <dbReference type="Proteomes" id="UP001319200"/>
    </source>
</evidence>
<keyword evidence="3" id="KW-0645">Protease</keyword>
<dbReference type="InterPro" id="IPR003675">
    <property type="entry name" value="Rce1/LyrA-like_dom"/>
</dbReference>
<dbReference type="GO" id="GO:0080120">
    <property type="term" value="P:CAAX-box protein maturation"/>
    <property type="evidence" value="ECO:0007669"/>
    <property type="project" value="UniProtKB-ARBA"/>
</dbReference>
<dbReference type="Proteomes" id="UP001319200">
    <property type="component" value="Unassembled WGS sequence"/>
</dbReference>
<name>A0AAP2DK24_9BACT</name>
<dbReference type="RefSeq" id="WP_254163643.1">
    <property type="nucleotide sequence ID" value="NZ_JAHESF010000011.1"/>
</dbReference>
<feature type="transmembrane region" description="Helical" evidence="1">
    <location>
        <begin position="167"/>
        <end position="184"/>
    </location>
</feature>
<evidence type="ECO:0000313" key="3">
    <source>
        <dbReference type="EMBL" id="MBT1697770.1"/>
    </source>
</evidence>
<organism evidence="3 4">
    <name type="scientific">Chryseosolibacter histidini</name>
    <dbReference type="NCBI Taxonomy" id="2782349"/>
    <lineage>
        <taxon>Bacteria</taxon>
        <taxon>Pseudomonadati</taxon>
        <taxon>Bacteroidota</taxon>
        <taxon>Cytophagia</taxon>
        <taxon>Cytophagales</taxon>
        <taxon>Chryseotaleaceae</taxon>
        <taxon>Chryseosolibacter</taxon>
    </lineage>
</organism>
<keyword evidence="3" id="KW-0378">Hydrolase</keyword>
<feature type="transmembrane region" description="Helical" evidence="1">
    <location>
        <begin position="227"/>
        <end position="255"/>
    </location>
</feature>
<keyword evidence="1" id="KW-0812">Transmembrane</keyword>
<protein>
    <submittedName>
        <fullName evidence="3">CPBP family intramembrane metalloprotease</fullName>
    </submittedName>
</protein>
<evidence type="ECO:0000256" key="1">
    <source>
        <dbReference type="SAM" id="Phobius"/>
    </source>
</evidence>
<evidence type="ECO:0000259" key="2">
    <source>
        <dbReference type="Pfam" id="PF02517"/>
    </source>
</evidence>